<dbReference type="Proteomes" id="UP000306912">
    <property type="component" value="Unassembled WGS sequence"/>
</dbReference>
<keyword evidence="3" id="KW-1185">Reference proteome</keyword>
<dbReference type="OrthoDB" id="9790372at2"/>
<protein>
    <recommendedName>
        <fullName evidence="4">DUF177 domain-containing protein</fullName>
    </recommendedName>
</protein>
<dbReference type="AlphaFoldDB" id="A0A5R8QCQ0"/>
<sequence>MLKWTINQIRKAPQPFVFSEEIRLDELLVLRNDIEGLSPIQVDGTISIRGEDQFSIKMIITGRADLLAANNLEIVPFPFTIEVKANASSLYNDQDEDVVVISEHEIDLQEFVYGLVDVELPTHITSSEKSNIPQEGAHWKISDEAPKKDSPFAQLRQLIEDDEKKK</sequence>
<dbReference type="EMBL" id="VBWP01000006">
    <property type="protein sequence ID" value="TLG72892.1"/>
    <property type="molecule type" value="Genomic_DNA"/>
</dbReference>
<accession>A0A5R8QCQ0</accession>
<dbReference type="FunCoup" id="A0A5R8QCQ0">
    <property type="interactions" value="64"/>
</dbReference>
<organism evidence="2 3">
    <name type="scientific">Culicoidibacter larvae</name>
    <dbReference type="NCBI Taxonomy" id="2579976"/>
    <lineage>
        <taxon>Bacteria</taxon>
        <taxon>Bacillati</taxon>
        <taxon>Bacillota</taxon>
        <taxon>Culicoidibacteria</taxon>
        <taxon>Culicoidibacterales</taxon>
        <taxon>Culicoidibacteraceae</taxon>
        <taxon>Culicoidibacter</taxon>
    </lineage>
</organism>
<dbReference type="InParanoid" id="A0A5R8QCQ0"/>
<name>A0A5R8QCQ0_9FIRM</name>
<evidence type="ECO:0000313" key="3">
    <source>
        <dbReference type="Proteomes" id="UP000306912"/>
    </source>
</evidence>
<dbReference type="RefSeq" id="WP_138191118.1">
    <property type="nucleotide sequence ID" value="NZ_VBWP01000006.1"/>
</dbReference>
<feature type="compositionally biased region" description="Basic and acidic residues" evidence="1">
    <location>
        <begin position="137"/>
        <end position="150"/>
    </location>
</feature>
<evidence type="ECO:0000313" key="2">
    <source>
        <dbReference type="EMBL" id="TLG72892.1"/>
    </source>
</evidence>
<gene>
    <name evidence="2" type="ORF">FEZ08_07545</name>
</gene>
<evidence type="ECO:0008006" key="4">
    <source>
        <dbReference type="Google" id="ProtNLM"/>
    </source>
</evidence>
<feature type="region of interest" description="Disordered" evidence="1">
    <location>
        <begin position="127"/>
        <end position="150"/>
    </location>
</feature>
<comment type="caution">
    <text evidence="2">The sequence shown here is derived from an EMBL/GenBank/DDBJ whole genome shotgun (WGS) entry which is preliminary data.</text>
</comment>
<reference evidence="2 3" key="1">
    <citation type="submission" date="2019-05" db="EMBL/GenBank/DDBJ databases">
        <title>Culicoidintestinum kansasii gen. nov., sp. nov. from the gastrointestinal tract of the biting midge, Culicoides sonorensis.</title>
        <authorList>
            <person name="Neupane S."/>
            <person name="Ghosh A."/>
            <person name="Gunther S."/>
            <person name="Martin K."/>
            <person name="Zurek L."/>
        </authorList>
    </citation>
    <scope>NUCLEOTIDE SEQUENCE [LARGE SCALE GENOMIC DNA]</scope>
    <source>
        <strain evidence="2 3">CS-1</strain>
    </source>
</reference>
<evidence type="ECO:0000256" key="1">
    <source>
        <dbReference type="SAM" id="MobiDB-lite"/>
    </source>
</evidence>
<proteinExistence type="predicted"/>